<evidence type="ECO:0000313" key="4">
    <source>
        <dbReference type="Proteomes" id="UP000015106"/>
    </source>
</evidence>
<accession>A0A8R7USV9</accession>
<name>A0A8R7USV9_TRIUA</name>
<proteinExistence type="predicted"/>
<dbReference type="AlphaFoldDB" id="A0A8R7USV9"/>
<sequence>GGDRLLLNLVLLLIIRLLEDLALELLPEGARLEARRLGAIPLDELRHRAQQHGVGRRLGEDDPGDSHGLPVDEHAVEHAGVAPVAEDLQRVADVDHERARLVTRGDPGLAVAGTEDLQARHAVGEDEGERGHVGVRLHAHGQLRLRAPRVVVDLELQQQVVLHLGLAGGEAEAALEGAGLDAEPEGEDGEEPGRERAHVLPEALGDGHVLGRVCRPERVVGAGVGVEHVQQVVLPLPLPVLAGGSGEPAAVPLQPPRRRVVGVGLLVLDRHAEEPRAGAAQCIDEILRDAVTGQVHDAPVLRGGAHGVNDGKARWGGRVRGVEGGHVDDGDSRGARRGPAGRRLGVGVAQALALLLRPHVLRRDRRRAAHAQRLHPRHRSLILLLPPPPEV</sequence>
<protein>
    <submittedName>
        <fullName evidence="3">Uncharacterized protein</fullName>
    </submittedName>
</protein>
<reference evidence="3" key="2">
    <citation type="submission" date="2018-03" db="EMBL/GenBank/DDBJ databases">
        <title>The Triticum urartu genome reveals the dynamic nature of wheat genome evolution.</title>
        <authorList>
            <person name="Ling H."/>
            <person name="Ma B."/>
            <person name="Shi X."/>
            <person name="Liu H."/>
            <person name="Dong L."/>
            <person name="Sun H."/>
            <person name="Cao Y."/>
            <person name="Gao Q."/>
            <person name="Zheng S."/>
            <person name="Li Y."/>
            <person name="Yu Y."/>
            <person name="Du H."/>
            <person name="Qi M."/>
            <person name="Li Y."/>
            <person name="Yu H."/>
            <person name="Cui Y."/>
            <person name="Wang N."/>
            <person name="Chen C."/>
            <person name="Wu H."/>
            <person name="Zhao Y."/>
            <person name="Zhang J."/>
            <person name="Li Y."/>
            <person name="Zhou W."/>
            <person name="Zhang B."/>
            <person name="Hu W."/>
            <person name="Eijk M."/>
            <person name="Tang J."/>
            <person name="Witsenboer H."/>
            <person name="Zhao S."/>
            <person name="Li Z."/>
            <person name="Zhang A."/>
            <person name="Wang D."/>
            <person name="Liang C."/>
        </authorList>
    </citation>
    <scope>NUCLEOTIDE SEQUENCE [LARGE SCALE GENOMIC DNA]</scope>
    <source>
        <strain evidence="3">cv. G1812</strain>
    </source>
</reference>
<feature type="region of interest" description="Disordered" evidence="1">
    <location>
        <begin position="312"/>
        <end position="342"/>
    </location>
</feature>
<feature type="compositionally biased region" description="Basic and acidic residues" evidence="1">
    <location>
        <begin position="320"/>
        <end position="334"/>
    </location>
</feature>
<evidence type="ECO:0000256" key="1">
    <source>
        <dbReference type="SAM" id="MobiDB-lite"/>
    </source>
</evidence>
<organism evidence="3 4">
    <name type="scientific">Triticum urartu</name>
    <name type="common">Red wild einkorn</name>
    <name type="synonym">Crithodium urartu</name>
    <dbReference type="NCBI Taxonomy" id="4572"/>
    <lineage>
        <taxon>Eukaryota</taxon>
        <taxon>Viridiplantae</taxon>
        <taxon>Streptophyta</taxon>
        <taxon>Embryophyta</taxon>
        <taxon>Tracheophyta</taxon>
        <taxon>Spermatophyta</taxon>
        <taxon>Magnoliopsida</taxon>
        <taxon>Liliopsida</taxon>
        <taxon>Poales</taxon>
        <taxon>Poaceae</taxon>
        <taxon>BOP clade</taxon>
        <taxon>Pooideae</taxon>
        <taxon>Triticodae</taxon>
        <taxon>Triticeae</taxon>
        <taxon>Triticinae</taxon>
        <taxon>Triticum</taxon>
    </lineage>
</organism>
<reference evidence="4" key="1">
    <citation type="journal article" date="2013" name="Nature">
        <title>Draft genome of the wheat A-genome progenitor Triticum urartu.</title>
        <authorList>
            <person name="Ling H.Q."/>
            <person name="Zhao S."/>
            <person name="Liu D."/>
            <person name="Wang J."/>
            <person name="Sun H."/>
            <person name="Zhang C."/>
            <person name="Fan H."/>
            <person name="Li D."/>
            <person name="Dong L."/>
            <person name="Tao Y."/>
            <person name="Gao C."/>
            <person name="Wu H."/>
            <person name="Li Y."/>
            <person name="Cui Y."/>
            <person name="Guo X."/>
            <person name="Zheng S."/>
            <person name="Wang B."/>
            <person name="Yu K."/>
            <person name="Liang Q."/>
            <person name="Yang W."/>
            <person name="Lou X."/>
            <person name="Chen J."/>
            <person name="Feng M."/>
            <person name="Jian J."/>
            <person name="Zhang X."/>
            <person name="Luo G."/>
            <person name="Jiang Y."/>
            <person name="Liu J."/>
            <person name="Wang Z."/>
            <person name="Sha Y."/>
            <person name="Zhang B."/>
            <person name="Wu H."/>
            <person name="Tang D."/>
            <person name="Shen Q."/>
            <person name="Xue P."/>
            <person name="Zou S."/>
            <person name="Wang X."/>
            <person name="Liu X."/>
            <person name="Wang F."/>
            <person name="Yang Y."/>
            <person name="An X."/>
            <person name="Dong Z."/>
            <person name="Zhang K."/>
            <person name="Zhang X."/>
            <person name="Luo M.C."/>
            <person name="Dvorak J."/>
            <person name="Tong Y."/>
            <person name="Wang J."/>
            <person name="Yang H."/>
            <person name="Li Z."/>
            <person name="Wang D."/>
            <person name="Zhang A."/>
            <person name="Wang J."/>
        </authorList>
    </citation>
    <scope>NUCLEOTIDE SEQUENCE</scope>
    <source>
        <strain evidence="4">cv. G1812</strain>
    </source>
</reference>
<evidence type="ECO:0000256" key="2">
    <source>
        <dbReference type="SAM" id="SignalP"/>
    </source>
</evidence>
<evidence type="ECO:0000313" key="3">
    <source>
        <dbReference type="EnsemblPlants" id="TuG1812G0600000381.01.T01.cds269462"/>
    </source>
</evidence>
<keyword evidence="4" id="KW-1185">Reference proteome</keyword>
<feature type="signal peptide" evidence="2">
    <location>
        <begin position="1"/>
        <end position="20"/>
    </location>
</feature>
<reference evidence="3" key="3">
    <citation type="submission" date="2022-06" db="UniProtKB">
        <authorList>
            <consortium name="EnsemblPlants"/>
        </authorList>
    </citation>
    <scope>IDENTIFICATION</scope>
</reference>
<dbReference type="Gramene" id="TuG1812G0600000381.01.T01">
    <property type="protein sequence ID" value="TuG1812G0600000381.01.T01.cds269462"/>
    <property type="gene ID" value="TuG1812G0600000381.01"/>
</dbReference>
<feature type="chain" id="PRO_5035788240" evidence="2">
    <location>
        <begin position="21"/>
        <end position="391"/>
    </location>
</feature>
<dbReference type="EnsemblPlants" id="TuG1812G0600000381.01.T01">
    <property type="protein sequence ID" value="TuG1812G0600000381.01.T01.cds269462"/>
    <property type="gene ID" value="TuG1812G0600000381.01"/>
</dbReference>
<keyword evidence="2" id="KW-0732">Signal</keyword>
<dbReference type="Proteomes" id="UP000015106">
    <property type="component" value="Chromosome 6"/>
</dbReference>